<organism evidence="2 3">
    <name type="scientific">Penicillium hordei</name>
    <dbReference type="NCBI Taxonomy" id="40994"/>
    <lineage>
        <taxon>Eukaryota</taxon>
        <taxon>Fungi</taxon>
        <taxon>Dikarya</taxon>
        <taxon>Ascomycota</taxon>
        <taxon>Pezizomycotina</taxon>
        <taxon>Eurotiomycetes</taxon>
        <taxon>Eurotiomycetidae</taxon>
        <taxon>Eurotiales</taxon>
        <taxon>Aspergillaceae</taxon>
        <taxon>Penicillium</taxon>
    </lineage>
</organism>
<accession>A0AAD6E6U9</accession>
<keyword evidence="1" id="KW-0472">Membrane</keyword>
<dbReference type="GeneID" id="81586707"/>
<keyword evidence="3" id="KW-1185">Reference proteome</keyword>
<keyword evidence="1" id="KW-0812">Transmembrane</keyword>
<evidence type="ECO:0000313" key="3">
    <source>
        <dbReference type="Proteomes" id="UP001213799"/>
    </source>
</evidence>
<name>A0AAD6E6U9_9EURO</name>
<sequence length="87" mass="10010">MRSKATLPLFSSASHTGSVFFFAFATIKGSPAISLWVRERIESTFHKRLVRPKLEVTLTHHLRGTSQGVPSKHILKKHFKRIRWVDI</sequence>
<proteinExistence type="predicted"/>
<dbReference type="EMBL" id="JAQJAE010000003">
    <property type="protein sequence ID" value="KAJ5602452.1"/>
    <property type="molecule type" value="Genomic_DNA"/>
</dbReference>
<dbReference type="RefSeq" id="XP_056752250.1">
    <property type="nucleotide sequence ID" value="XM_056896465.1"/>
</dbReference>
<dbReference type="AlphaFoldDB" id="A0AAD6E6U9"/>
<evidence type="ECO:0000256" key="1">
    <source>
        <dbReference type="SAM" id="Phobius"/>
    </source>
</evidence>
<feature type="transmembrane region" description="Helical" evidence="1">
    <location>
        <begin position="20"/>
        <end position="37"/>
    </location>
</feature>
<protein>
    <submittedName>
        <fullName evidence="2">Uncharacterized protein</fullName>
    </submittedName>
</protein>
<reference evidence="2" key="1">
    <citation type="journal article" date="2023" name="IMA Fungus">
        <title>Comparative genomic study of the Penicillium genus elucidates a diverse pangenome and 15 lateral gene transfer events.</title>
        <authorList>
            <person name="Petersen C."/>
            <person name="Sorensen T."/>
            <person name="Nielsen M.R."/>
            <person name="Sondergaard T.E."/>
            <person name="Sorensen J.L."/>
            <person name="Fitzpatrick D.A."/>
            <person name="Frisvad J.C."/>
            <person name="Nielsen K.L."/>
        </authorList>
    </citation>
    <scope>NUCLEOTIDE SEQUENCE</scope>
    <source>
        <strain evidence="2">IBT 12815</strain>
    </source>
</reference>
<keyword evidence="1" id="KW-1133">Transmembrane helix</keyword>
<evidence type="ECO:0000313" key="2">
    <source>
        <dbReference type="EMBL" id="KAJ5602452.1"/>
    </source>
</evidence>
<dbReference type="Proteomes" id="UP001213799">
    <property type="component" value="Unassembled WGS sequence"/>
</dbReference>
<reference evidence="2" key="2">
    <citation type="submission" date="2023-01" db="EMBL/GenBank/DDBJ databases">
        <authorList>
            <person name="Petersen C."/>
        </authorList>
    </citation>
    <scope>NUCLEOTIDE SEQUENCE</scope>
    <source>
        <strain evidence="2">IBT 12815</strain>
    </source>
</reference>
<comment type="caution">
    <text evidence="2">The sequence shown here is derived from an EMBL/GenBank/DDBJ whole genome shotgun (WGS) entry which is preliminary data.</text>
</comment>
<gene>
    <name evidence="2" type="ORF">N7537_005408</name>
</gene>